<dbReference type="PANTHER" id="PTHR30413">
    <property type="entry name" value="INNER MEMBRANE TRANSPORT PERMEASE"/>
    <property type="match status" value="1"/>
</dbReference>
<evidence type="ECO:0000256" key="9">
    <source>
        <dbReference type="RuleBase" id="RU361157"/>
    </source>
</evidence>
<sequence length="294" mass="33309">MMNDLSTKPFKAPGRGRGILDAIRNRYLLRLLVDKEIQVRYRGSVLGILWSYIKPGIQFGVFYIAMGLFLGLERGMHNYAIYLFAGMIVINFFSEGFGNGARAMVVNSALIRKIYLPRELFSLSTVWVALIHFLPQIVVMLIACIFSGWKPGVLNIASVVAGMLIVMLLSYGLGLIFGVANVFFRDSENLVDMFLMVATWLSPVLYSWALVRDTLYPWVFNLFMMNPLTVAVELFHYAFWHPTLTDHDKLAPTSQVVPHLFSFWTPVAIGVSLLTVLIGDFLFRKFEGNFAQEL</sequence>
<gene>
    <name evidence="11" type="ORF">NCTC10207_01537</name>
</gene>
<evidence type="ECO:0000256" key="6">
    <source>
        <dbReference type="ARBA" id="ARBA00022692"/>
    </source>
</evidence>
<feature type="transmembrane region" description="Helical" evidence="9">
    <location>
        <begin position="153"/>
        <end position="184"/>
    </location>
</feature>
<dbReference type="Proteomes" id="UP000282386">
    <property type="component" value="Chromosome"/>
</dbReference>
<comment type="subcellular location">
    <subcellularLocation>
        <location evidence="1">Cell inner membrane</location>
        <topology evidence="1">Multi-pass membrane protein</topology>
    </subcellularLocation>
    <subcellularLocation>
        <location evidence="9">Cell membrane</location>
        <topology evidence="9">Multi-pass membrane protein</topology>
    </subcellularLocation>
</comment>
<evidence type="ECO:0000256" key="8">
    <source>
        <dbReference type="ARBA" id="ARBA00023136"/>
    </source>
</evidence>
<organism evidence="11 12">
    <name type="scientific">Rothia aeria</name>
    <dbReference type="NCBI Taxonomy" id="172042"/>
    <lineage>
        <taxon>Bacteria</taxon>
        <taxon>Bacillati</taxon>
        <taxon>Actinomycetota</taxon>
        <taxon>Actinomycetes</taxon>
        <taxon>Micrococcales</taxon>
        <taxon>Micrococcaceae</taxon>
        <taxon>Rothia</taxon>
    </lineage>
</organism>
<dbReference type="InterPro" id="IPR047817">
    <property type="entry name" value="ABC2_TM_bact-type"/>
</dbReference>
<feature type="transmembrane region" description="Helical" evidence="9">
    <location>
        <begin position="120"/>
        <end position="146"/>
    </location>
</feature>
<evidence type="ECO:0000256" key="1">
    <source>
        <dbReference type="ARBA" id="ARBA00004429"/>
    </source>
</evidence>
<feature type="transmembrane region" description="Helical" evidence="9">
    <location>
        <begin position="190"/>
        <end position="211"/>
    </location>
</feature>
<keyword evidence="4 9" id="KW-1003">Cell membrane</keyword>
<dbReference type="EMBL" id="LR134479">
    <property type="protein sequence ID" value="VEI23429.1"/>
    <property type="molecule type" value="Genomic_DNA"/>
</dbReference>
<feature type="transmembrane region" description="Helical" evidence="9">
    <location>
        <begin position="52"/>
        <end position="72"/>
    </location>
</feature>
<reference evidence="11 12" key="1">
    <citation type="submission" date="2018-12" db="EMBL/GenBank/DDBJ databases">
        <authorList>
            <consortium name="Pathogen Informatics"/>
        </authorList>
    </citation>
    <scope>NUCLEOTIDE SEQUENCE [LARGE SCALE GENOMIC DNA]</scope>
    <source>
        <strain evidence="11 12">NCTC10207</strain>
    </source>
</reference>
<evidence type="ECO:0000256" key="3">
    <source>
        <dbReference type="ARBA" id="ARBA00022448"/>
    </source>
</evidence>
<evidence type="ECO:0000313" key="11">
    <source>
        <dbReference type="EMBL" id="VEI23429.1"/>
    </source>
</evidence>
<dbReference type="InterPro" id="IPR013525">
    <property type="entry name" value="ABC2_TM"/>
</dbReference>
<evidence type="ECO:0000256" key="5">
    <source>
        <dbReference type="ARBA" id="ARBA00022519"/>
    </source>
</evidence>
<keyword evidence="8 9" id="KW-0472">Membrane</keyword>
<dbReference type="PROSITE" id="PS51012">
    <property type="entry name" value="ABC_TM2"/>
    <property type="match status" value="1"/>
</dbReference>
<keyword evidence="7 9" id="KW-1133">Transmembrane helix</keyword>
<keyword evidence="6 9" id="KW-0812">Transmembrane</keyword>
<comment type="similarity">
    <text evidence="2 9">Belongs to the ABC-2 integral membrane protein family.</text>
</comment>
<accession>A0A7Z9A3Y7</accession>
<dbReference type="GO" id="GO:0005886">
    <property type="term" value="C:plasma membrane"/>
    <property type="evidence" value="ECO:0007669"/>
    <property type="project" value="UniProtKB-SubCell"/>
</dbReference>
<feature type="transmembrane region" description="Helical" evidence="9">
    <location>
        <begin position="218"/>
        <end position="240"/>
    </location>
</feature>
<evidence type="ECO:0000259" key="10">
    <source>
        <dbReference type="PROSITE" id="PS51012"/>
    </source>
</evidence>
<name>A0A7Z9A3Y7_9MICC</name>
<evidence type="ECO:0000313" key="12">
    <source>
        <dbReference type="Proteomes" id="UP000282386"/>
    </source>
</evidence>
<feature type="transmembrane region" description="Helical" evidence="9">
    <location>
        <begin position="260"/>
        <end position="283"/>
    </location>
</feature>
<dbReference type="Pfam" id="PF01061">
    <property type="entry name" value="ABC2_membrane"/>
    <property type="match status" value="1"/>
</dbReference>
<keyword evidence="5" id="KW-0997">Cell inner membrane</keyword>
<dbReference type="GO" id="GO:0015920">
    <property type="term" value="P:lipopolysaccharide transport"/>
    <property type="evidence" value="ECO:0007669"/>
    <property type="project" value="TreeGrafter"/>
</dbReference>
<evidence type="ECO:0000256" key="7">
    <source>
        <dbReference type="ARBA" id="ARBA00022989"/>
    </source>
</evidence>
<evidence type="ECO:0000256" key="4">
    <source>
        <dbReference type="ARBA" id="ARBA00022475"/>
    </source>
</evidence>
<feature type="domain" description="ABC transmembrane type-2" evidence="10">
    <location>
        <begin position="46"/>
        <end position="286"/>
    </location>
</feature>
<dbReference type="PANTHER" id="PTHR30413:SF8">
    <property type="entry name" value="TRANSPORT PERMEASE PROTEIN"/>
    <property type="match status" value="1"/>
</dbReference>
<keyword evidence="3 9" id="KW-0813">Transport</keyword>
<evidence type="ECO:0000256" key="2">
    <source>
        <dbReference type="ARBA" id="ARBA00007783"/>
    </source>
</evidence>
<dbReference type="GO" id="GO:0140359">
    <property type="term" value="F:ABC-type transporter activity"/>
    <property type="evidence" value="ECO:0007669"/>
    <property type="project" value="InterPro"/>
</dbReference>
<dbReference type="AlphaFoldDB" id="A0A7Z9A3Y7"/>
<feature type="transmembrane region" description="Helical" evidence="9">
    <location>
        <begin position="79"/>
        <end position="100"/>
    </location>
</feature>
<protein>
    <recommendedName>
        <fullName evidence="9">Transport permease protein</fullName>
    </recommendedName>
</protein>
<proteinExistence type="inferred from homology"/>